<reference evidence="2" key="1">
    <citation type="submission" date="2023-03" db="EMBL/GenBank/DDBJ databases">
        <title>Massive genome expansion in bonnet fungi (Mycena s.s.) driven by repeated elements and novel gene families across ecological guilds.</title>
        <authorList>
            <consortium name="Lawrence Berkeley National Laboratory"/>
            <person name="Harder C.B."/>
            <person name="Miyauchi S."/>
            <person name="Viragh M."/>
            <person name="Kuo A."/>
            <person name="Thoen E."/>
            <person name="Andreopoulos B."/>
            <person name="Lu D."/>
            <person name="Skrede I."/>
            <person name="Drula E."/>
            <person name="Henrissat B."/>
            <person name="Morin E."/>
            <person name="Kohler A."/>
            <person name="Barry K."/>
            <person name="LaButti K."/>
            <person name="Morin E."/>
            <person name="Salamov A."/>
            <person name="Lipzen A."/>
            <person name="Mereny Z."/>
            <person name="Hegedus B."/>
            <person name="Baldrian P."/>
            <person name="Stursova M."/>
            <person name="Weitz H."/>
            <person name="Taylor A."/>
            <person name="Grigoriev I.V."/>
            <person name="Nagy L.G."/>
            <person name="Martin F."/>
            <person name="Kauserud H."/>
        </authorList>
    </citation>
    <scope>NUCLEOTIDE SEQUENCE</scope>
    <source>
        <strain evidence="2">CBHHK067</strain>
    </source>
</reference>
<proteinExistence type="predicted"/>
<feature type="non-terminal residue" evidence="2">
    <location>
        <position position="259"/>
    </location>
</feature>
<feature type="domain" description="Endonuclease/exonuclease/phosphatase" evidence="1">
    <location>
        <begin position="38"/>
        <end position="216"/>
    </location>
</feature>
<evidence type="ECO:0000259" key="1">
    <source>
        <dbReference type="Pfam" id="PF03372"/>
    </source>
</evidence>
<dbReference type="Gene3D" id="3.60.10.10">
    <property type="entry name" value="Endonuclease/exonuclease/phosphatase"/>
    <property type="match status" value="1"/>
</dbReference>
<dbReference type="GO" id="GO:0004519">
    <property type="term" value="F:endonuclease activity"/>
    <property type="evidence" value="ECO:0007669"/>
    <property type="project" value="UniProtKB-KW"/>
</dbReference>
<evidence type="ECO:0000313" key="3">
    <source>
        <dbReference type="Proteomes" id="UP001221757"/>
    </source>
</evidence>
<name>A0AAD7DB55_MYCRO</name>
<sequence length="259" mass="29157">GTSKWADISRMMYDEKLGLLAGGELHLHPQSRLLFVKYPRPILLRHFPRYHPNAAGVGVILNKDIVNIEGVKTWELIKGQALLVQIPWHKSNVLTALAVYAPADSMASNRAFWEELDNYGGQPDIILGDMNIVEDAIDRLPHREDDDGATNALANFKHLLGLKDGWRVTNPDEKTYTFTSTASSHSRLDRIYVSNDLYKKCRRWEISDAAGRLSDHRMVSVDITAPGAPFIGEGRYIIPTFLMKDKKLLEFAVSEGCKL</sequence>
<gene>
    <name evidence="2" type="ORF">B0H17DRAFT_863078</name>
</gene>
<dbReference type="Proteomes" id="UP001221757">
    <property type="component" value="Unassembled WGS sequence"/>
</dbReference>
<keyword evidence="2" id="KW-0255">Endonuclease</keyword>
<accession>A0AAD7DB55</accession>
<evidence type="ECO:0000313" key="2">
    <source>
        <dbReference type="EMBL" id="KAJ7687218.1"/>
    </source>
</evidence>
<dbReference type="EMBL" id="JARKIE010000089">
    <property type="protein sequence ID" value="KAJ7687218.1"/>
    <property type="molecule type" value="Genomic_DNA"/>
</dbReference>
<comment type="caution">
    <text evidence="2">The sequence shown here is derived from an EMBL/GenBank/DDBJ whole genome shotgun (WGS) entry which is preliminary data.</text>
</comment>
<keyword evidence="3" id="KW-1185">Reference proteome</keyword>
<dbReference type="SUPFAM" id="SSF56219">
    <property type="entry name" value="DNase I-like"/>
    <property type="match status" value="1"/>
</dbReference>
<keyword evidence="2" id="KW-0378">Hydrolase</keyword>
<dbReference type="InterPro" id="IPR036691">
    <property type="entry name" value="Endo/exonu/phosph_ase_sf"/>
</dbReference>
<dbReference type="InterPro" id="IPR005135">
    <property type="entry name" value="Endo/exonuclease/phosphatase"/>
</dbReference>
<protein>
    <submittedName>
        <fullName evidence="2">Endonuclease/exonuclease/phosphatase</fullName>
    </submittedName>
</protein>
<organism evidence="2 3">
    <name type="scientific">Mycena rosella</name>
    <name type="common">Pink bonnet</name>
    <name type="synonym">Agaricus rosellus</name>
    <dbReference type="NCBI Taxonomy" id="1033263"/>
    <lineage>
        <taxon>Eukaryota</taxon>
        <taxon>Fungi</taxon>
        <taxon>Dikarya</taxon>
        <taxon>Basidiomycota</taxon>
        <taxon>Agaricomycotina</taxon>
        <taxon>Agaricomycetes</taxon>
        <taxon>Agaricomycetidae</taxon>
        <taxon>Agaricales</taxon>
        <taxon>Marasmiineae</taxon>
        <taxon>Mycenaceae</taxon>
        <taxon>Mycena</taxon>
    </lineage>
</organism>
<dbReference type="Pfam" id="PF03372">
    <property type="entry name" value="Exo_endo_phos"/>
    <property type="match status" value="1"/>
</dbReference>
<keyword evidence="2" id="KW-0540">Nuclease</keyword>
<dbReference type="AlphaFoldDB" id="A0AAD7DB55"/>
<feature type="non-terminal residue" evidence="2">
    <location>
        <position position="1"/>
    </location>
</feature>